<evidence type="ECO:0000259" key="1">
    <source>
        <dbReference type="Pfam" id="PF02541"/>
    </source>
</evidence>
<accession>A0A1E8CGT7</accession>
<organism evidence="2 3">
    <name type="scientific">Pseudohongiella acticola</name>
    <dbReference type="NCBI Taxonomy" id="1524254"/>
    <lineage>
        <taxon>Bacteria</taxon>
        <taxon>Pseudomonadati</taxon>
        <taxon>Pseudomonadota</taxon>
        <taxon>Gammaproteobacteria</taxon>
        <taxon>Pseudomonadales</taxon>
        <taxon>Pseudohongiellaceae</taxon>
        <taxon>Pseudohongiella</taxon>
    </lineage>
</organism>
<name>A0A1E8CGT7_9GAMM</name>
<dbReference type="InterPro" id="IPR003695">
    <property type="entry name" value="Ppx_GppA_N"/>
</dbReference>
<feature type="domain" description="Ppx/GppA phosphatase N-terminal" evidence="1">
    <location>
        <begin position="15"/>
        <end position="299"/>
    </location>
</feature>
<gene>
    <name evidence="2" type="ORF">PHACT_14090</name>
</gene>
<evidence type="ECO:0000313" key="2">
    <source>
        <dbReference type="EMBL" id="OFE11646.1"/>
    </source>
</evidence>
<dbReference type="Proteomes" id="UP000175669">
    <property type="component" value="Unassembled WGS sequence"/>
</dbReference>
<dbReference type="RefSeq" id="WP_070118896.1">
    <property type="nucleotide sequence ID" value="NZ_MASR01000002.1"/>
</dbReference>
<dbReference type="Pfam" id="PF02541">
    <property type="entry name" value="Ppx-GppA"/>
    <property type="match status" value="1"/>
</dbReference>
<reference evidence="3" key="1">
    <citation type="submission" date="2016-07" db="EMBL/GenBank/DDBJ databases">
        <authorList>
            <person name="Florea S."/>
            <person name="Webb J.S."/>
            <person name="Jaromczyk J."/>
            <person name="Schardl C.L."/>
        </authorList>
    </citation>
    <scope>NUCLEOTIDE SEQUENCE [LARGE SCALE GENOMIC DNA]</scope>
    <source>
        <strain evidence="3">KCTC 42131</strain>
    </source>
</reference>
<dbReference type="STRING" id="1524254.PHACT_14090"/>
<dbReference type="SUPFAM" id="SSF53067">
    <property type="entry name" value="Actin-like ATPase domain"/>
    <property type="match status" value="2"/>
</dbReference>
<dbReference type="GO" id="GO:0016462">
    <property type="term" value="F:pyrophosphatase activity"/>
    <property type="evidence" value="ECO:0007669"/>
    <property type="project" value="TreeGrafter"/>
</dbReference>
<protein>
    <recommendedName>
        <fullName evidence="1">Ppx/GppA phosphatase N-terminal domain-containing protein</fullName>
    </recommendedName>
</protein>
<sequence length="318" mass="33998">MYACIDLGSNSFHLLIARWHEGSYDIVERFSEKVQLGEGLVAGGMITPAAFERGLSCLDTFAKALARYPIEHCWAVGTNALRTAANAEQFLARARKKGFVIDVVPGLDEAALVYAGVISALPSDDVSRLIIDIGGGSTELVVGAGQHRLQSHSMAIGCISWRDLWFSDLPQSEAALSQRLDDAAEASAGIFAGVAGELATTPWQEAYASSGTAKMLSAVCAYKSQAQRTTPGVSLASLQALKTDVMRTVLEPGYSLPGLKNGRRELILPGWAVLNGFMTACQVSELQFSPSALREGMLHYLAQASIRGESPLHVLRAQ</sequence>
<dbReference type="AlphaFoldDB" id="A0A1E8CGT7"/>
<dbReference type="InterPro" id="IPR043129">
    <property type="entry name" value="ATPase_NBD"/>
</dbReference>
<comment type="caution">
    <text evidence="2">The sequence shown here is derived from an EMBL/GenBank/DDBJ whole genome shotgun (WGS) entry which is preliminary data.</text>
</comment>
<dbReference type="CDD" id="cd24053">
    <property type="entry name" value="ASKHA_NBD_EcPPX-GppA-like"/>
    <property type="match status" value="1"/>
</dbReference>
<dbReference type="InterPro" id="IPR050273">
    <property type="entry name" value="GppA/Ppx_hydrolase"/>
</dbReference>
<dbReference type="Gene3D" id="3.30.420.150">
    <property type="entry name" value="Exopolyphosphatase. Domain 2"/>
    <property type="match status" value="1"/>
</dbReference>
<dbReference type="OrthoDB" id="9793035at2"/>
<proteinExistence type="predicted"/>
<dbReference type="PANTHER" id="PTHR30005:SF0">
    <property type="entry name" value="RETROGRADE REGULATION PROTEIN 2"/>
    <property type="match status" value="1"/>
</dbReference>
<dbReference type="PANTHER" id="PTHR30005">
    <property type="entry name" value="EXOPOLYPHOSPHATASE"/>
    <property type="match status" value="1"/>
</dbReference>
<evidence type="ECO:0000313" key="3">
    <source>
        <dbReference type="Proteomes" id="UP000175669"/>
    </source>
</evidence>
<dbReference type="EMBL" id="MASR01000002">
    <property type="protein sequence ID" value="OFE11646.1"/>
    <property type="molecule type" value="Genomic_DNA"/>
</dbReference>
<keyword evidence="3" id="KW-1185">Reference proteome</keyword>
<dbReference type="Gene3D" id="3.30.420.40">
    <property type="match status" value="1"/>
</dbReference>